<dbReference type="Gene3D" id="3.40.630.30">
    <property type="match status" value="1"/>
</dbReference>
<dbReference type="Proteomes" id="UP000305067">
    <property type="component" value="Unassembled WGS sequence"/>
</dbReference>
<dbReference type="EMBL" id="ML178849">
    <property type="protein sequence ID" value="TFK97267.1"/>
    <property type="molecule type" value="Genomic_DNA"/>
</dbReference>
<dbReference type="Pfam" id="PF13673">
    <property type="entry name" value="Acetyltransf_10"/>
    <property type="match status" value="1"/>
</dbReference>
<dbReference type="InterPro" id="IPR052523">
    <property type="entry name" value="Trichothecene_AcTrans"/>
</dbReference>
<feature type="domain" description="N-acetyltransferase" evidence="1">
    <location>
        <begin position="3"/>
        <end position="209"/>
    </location>
</feature>
<dbReference type="PROSITE" id="PS51186">
    <property type="entry name" value="GNAT"/>
    <property type="match status" value="1"/>
</dbReference>
<protein>
    <submittedName>
        <fullName evidence="2">Acyl-CoA N-acyltransferase</fullName>
    </submittedName>
</protein>
<proteinExistence type="predicted"/>
<keyword evidence="2" id="KW-0012">Acyltransferase</keyword>
<gene>
    <name evidence="2" type="ORF">BDV98DRAFT_607729</name>
</gene>
<dbReference type="OrthoDB" id="61113at2759"/>
<evidence type="ECO:0000259" key="1">
    <source>
        <dbReference type="PROSITE" id="PS51186"/>
    </source>
</evidence>
<keyword evidence="2" id="KW-0808">Transferase</keyword>
<dbReference type="PANTHER" id="PTHR42791">
    <property type="entry name" value="GNAT FAMILY ACETYLTRANSFERASE"/>
    <property type="match status" value="1"/>
</dbReference>
<dbReference type="InterPro" id="IPR016181">
    <property type="entry name" value="Acyl_CoA_acyltransferase"/>
</dbReference>
<accession>A0A5C3Q7X1</accession>
<dbReference type="SUPFAM" id="SSF55729">
    <property type="entry name" value="Acyl-CoA N-acyltransferases (Nat)"/>
    <property type="match status" value="1"/>
</dbReference>
<organism evidence="2 3">
    <name type="scientific">Pterulicium gracile</name>
    <dbReference type="NCBI Taxonomy" id="1884261"/>
    <lineage>
        <taxon>Eukaryota</taxon>
        <taxon>Fungi</taxon>
        <taxon>Dikarya</taxon>
        <taxon>Basidiomycota</taxon>
        <taxon>Agaricomycotina</taxon>
        <taxon>Agaricomycetes</taxon>
        <taxon>Agaricomycetidae</taxon>
        <taxon>Agaricales</taxon>
        <taxon>Pleurotineae</taxon>
        <taxon>Pterulaceae</taxon>
        <taxon>Pterulicium</taxon>
    </lineage>
</organism>
<evidence type="ECO:0000313" key="2">
    <source>
        <dbReference type="EMBL" id="TFK97267.1"/>
    </source>
</evidence>
<dbReference type="CDD" id="cd04301">
    <property type="entry name" value="NAT_SF"/>
    <property type="match status" value="1"/>
</dbReference>
<dbReference type="AlphaFoldDB" id="A0A5C3Q7X1"/>
<dbReference type="STRING" id="1884261.A0A5C3Q7X1"/>
<name>A0A5C3Q7X1_9AGAR</name>
<dbReference type="GO" id="GO:0016747">
    <property type="term" value="F:acyltransferase activity, transferring groups other than amino-acyl groups"/>
    <property type="evidence" value="ECO:0007669"/>
    <property type="project" value="InterPro"/>
</dbReference>
<dbReference type="InterPro" id="IPR000182">
    <property type="entry name" value="GNAT_dom"/>
</dbReference>
<keyword evidence="3" id="KW-1185">Reference proteome</keyword>
<evidence type="ECO:0000313" key="3">
    <source>
        <dbReference type="Proteomes" id="UP000305067"/>
    </source>
</evidence>
<sequence length="209" mass="22886">MSVTIRPATFEKDFEAISSIYARAFKDDPLHNISTNGHPELLSVAAAIGCLVGGEVEVAEIDGVVVAAASWLPPGRELFDSEEQKALAGQHFFSKLEPACAGWFMTYFHPYGHGEAERIFGAGAQLKAYHLQTIGVDPAHQGKGIAKQLIAHQRENAHGKGVPLTLEAITKKNCDIYTKMGFKELGVIDFVGPEPDKKPFEFYLMSWEP</sequence>
<dbReference type="PANTHER" id="PTHR42791:SF1">
    <property type="entry name" value="N-ACETYLTRANSFERASE DOMAIN-CONTAINING PROTEIN"/>
    <property type="match status" value="1"/>
</dbReference>
<reference evidence="2 3" key="1">
    <citation type="journal article" date="2019" name="Nat. Ecol. Evol.">
        <title>Megaphylogeny resolves global patterns of mushroom evolution.</title>
        <authorList>
            <person name="Varga T."/>
            <person name="Krizsan K."/>
            <person name="Foldi C."/>
            <person name="Dima B."/>
            <person name="Sanchez-Garcia M."/>
            <person name="Sanchez-Ramirez S."/>
            <person name="Szollosi G.J."/>
            <person name="Szarkandi J.G."/>
            <person name="Papp V."/>
            <person name="Albert L."/>
            <person name="Andreopoulos W."/>
            <person name="Angelini C."/>
            <person name="Antonin V."/>
            <person name="Barry K.W."/>
            <person name="Bougher N.L."/>
            <person name="Buchanan P."/>
            <person name="Buyck B."/>
            <person name="Bense V."/>
            <person name="Catcheside P."/>
            <person name="Chovatia M."/>
            <person name="Cooper J."/>
            <person name="Damon W."/>
            <person name="Desjardin D."/>
            <person name="Finy P."/>
            <person name="Geml J."/>
            <person name="Haridas S."/>
            <person name="Hughes K."/>
            <person name="Justo A."/>
            <person name="Karasinski D."/>
            <person name="Kautmanova I."/>
            <person name="Kiss B."/>
            <person name="Kocsube S."/>
            <person name="Kotiranta H."/>
            <person name="LaButti K.M."/>
            <person name="Lechner B.E."/>
            <person name="Liimatainen K."/>
            <person name="Lipzen A."/>
            <person name="Lukacs Z."/>
            <person name="Mihaltcheva S."/>
            <person name="Morgado L.N."/>
            <person name="Niskanen T."/>
            <person name="Noordeloos M.E."/>
            <person name="Ohm R.A."/>
            <person name="Ortiz-Santana B."/>
            <person name="Ovrebo C."/>
            <person name="Racz N."/>
            <person name="Riley R."/>
            <person name="Savchenko A."/>
            <person name="Shiryaev A."/>
            <person name="Soop K."/>
            <person name="Spirin V."/>
            <person name="Szebenyi C."/>
            <person name="Tomsovsky M."/>
            <person name="Tulloss R.E."/>
            <person name="Uehling J."/>
            <person name="Grigoriev I.V."/>
            <person name="Vagvolgyi C."/>
            <person name="Papp T."/>
            <person name="Martin F.M."/>
            <person name="Miettinen O."/>
            <person name="Hibbett D.S."/>
            <person name="Nagy L.G."/>
        </authorList>
    </citation>
    <scope>NUCLEOTIDE SEQUENCE [LARGE SCALE GENOMIC DNA]</scope>
    <source>
        <strain evidence="2 3">CBS 309.79</strain>
    </source>
</reference>